<dbReference type="NCBIfam" id="TIGR02432">
    <property type="entry name" value="lysidine_TilS_N"/>
    <property type="match status" value="1"/>
</dbReference>
<keyword evidence="3 8" id="KW-0436">Ligase</keyword>
<dbReference type="InterPro" id="IPR012094">
    <property type="entry name" value="tRNA_Ile_lys_synt"/>
</dbReference>
<protein>
    <recommendedName>
        <fullName evidence="8">tRNA(Ile)-lysidine synthase</fullName>
        <ecNumber evidence="8">6.3.4.19</ecNumber>
    </recommendedName>
    <alternativeName>
        <fullName evidence="8">tRNA(Ile)-2-lysyl-cytidine synthase</fullName>
    </alternativeName>
    <alternativeName>
        <fullName evidence="8">tRNA(Ile)-lysidine synthetase</fullName>
    </alternativeName>
</protein>
<dbReference type="SUPFAM" id="SSF56037">
    <property type="entry name" value="PheT/TilS domain"/>
    <property type="match status" value="1"/>
</dbReference>
<dbReference type="SMART" id="SM00977">
    <property type="entry name" value="TilS_C"/>
    <property type="match status" value="1"/>
</dbReference>
<evidence type="ECO:0000256" key="1">
    <source>
        <dbReference type="ARBA" id="ARBA00004496"/>
    </source>
</evidence>
<keyword evidence="5 8" id="KW-0547">Nucleotide-binding</keyword>
<keyword evidence="6 8" id="KW-0067">ATP-binding</keyword>
<gene>
    <name evidence="8 10" type="primary">tilS</name>
    <name evidence="10" type="ORF">ABVT11_11480</name>
</gene>
<dbReference type="EC" id="6.3.4.19" evidence="8"/>
<proteinExistence type="inferred from homology"/>
<evidence type="ECO:0000256" key="7">
    <source>
        <dbReference type="ARBA" id="ARBA00048539"/>
    </source>
</evidence>
<dbReference type="Pfam" id="PF01171">
    <property type="entry name" value="ATP_bind_3"/>
    <property type="match status" value="1"/>
</dbReference>
<evidence type="ECO:0000256" key="2">
    <source>
        <dbReference type="ARBA" id="ARBA00022490"/>
    </source>
</evidence>
<evidence type="ECO:0000256" key="8">
    <source>
        <dbReference type="HAMAP-Rule" id="MF_01161"/>
    </source>
</evidence>
<organism evidence="10 11">
    <name type="scientific">Uliginosibacterium paludis</name>
    <dbReference type="NCBI Taxonomy" id="1615952"/>
    <lineage>
        <taxon>Bacteria</taxon>
        <taxon>Pseudomonadati</taxon>
        <taxon>Pseudomonadota</taxon>
        <taxon>Betaproteobacteria</taxon>
        <taxon>Rhodocyclales</taxon>
        <taxon>Zoogloeaceae</taxon>
        <taxon>Uliginosibacterium</taxon>
    </lineage>
</organism>
<dbReference type="PANTHER" id="PTHR43033:SF1">
    <property type="entry name" value="TRNA(ILE)-LYSIDINE SYNTHASE-RELATED"/>
    <property type="match status" value="1"/>
</dbReference>
<comment type="similarity">
    <text evidence="8">Belongs to the tRNA(Ile)-lysidine synthase family.</text>
</comment>
<reference evidence="10 11" key="1">
    <citation type="submission" date="2024-07" db="EMBL/GenBank/DDBJ databases">
        <title>Uliginosibacterium paludis KCTC:42655.</title>
        <authorList>
            <person name="Kim M.K."/>
        </authorList>
    </citation>
    <scope>NUCLEOTIDE SEQUENCE [LARGE SCALE GENOMIC DNA]</scope>
    <source>
        <strain evidence="10 11">KCTC 42655</strain>
    </source>
</reference>
<dbReference type="InterPro" id="IPR014729">
    <property type="entry name" value="Rossmann-like_a/b/a_fold"/>
</dbReference>
<dbReference type="NCBIfam" id="TIGR02433">
    <property type="entry name" value="lysidine_TilS_C"/>
    <property type="match status" value="1"/>
</dbReference>
<dbReference type="PANTHER" id="PTHR43033">
    <property type="entry name" value="TRNA(ILE)-LYSIDINE SYNTHASE-RELATED"/>
    <property type="match status" value="1"/>
</dbReference>
<evidence type="ECO:0000256" key="3">
    <source>
        <dbReference type="ARBA" id="ARBA00022598"/>
    </source>
</evidence>
<evidence type="ECO:0000313" key="11">
    <source>
        <dbReference type="Proteomes" id="UP001548590"/>
    </source>
</evidence>
<dbReference type="InterPro" id="IPR012795">
    <property type="entry name" value="tRNA_Ile_lys_synt_N"/>
</dbReference>
<keyword evidence="2 8" id="KW-0963">Cytoplasm</keyword>
<dbReference type="InterPro" id="IPR011063">
    <property type="entry name" value="TilS/TtcA_N"/>
</dbReference>
<evidence type="ECO:0000256" key="5">
    <source>
        <dbReference type="ARBA" id="ARBA00022741"/>
    </source>
</evidence>
<dbReference type="SUPFAM" id="SSF82829">
    <property type="entry name" value="MesJ substrate recognition domain-like"/>
    <property type="match status" value="1"/>
</dbReference>
<dbReference type="Proteomes" id="UP001548590">
    <property type="component" value="Unassembled WGS sequence"/>
</dbReference>
<comment type="caution">
    <text evidence="10">The sequence shown here is derived from an EMBL/GenBank/DDBJ whole genome shotgun (WGS) entry which is preliminary data.</text>
</comment>
<comment type="function">
    <text evidence="8">Ligates lysine onto the cytidine present at position 34 of the AUA codon-specific tRNA(Ile) that contains the anticodon CAU, in an ATP-dependent manner. Cytidine is converted to lysidine, thus changing the amino acid specificity of the tRNA from methionine to isoleucine.</text>
</comment>
<evidence type="ECO:0000256" key="6">
    <source>
        <dbReference type="ARBA" id="ARBA00022840"/>
    </source>
</evidence>
<sequence>MSQPKPPDLSDALLAAWPAGGRLHLCVACSGGLDSTVLLHALASLRSRVHFDLSALHVHHGLSPRADDWAAHCVRMCRELDVPLRVARVKVEQEGGKGLEAAARAARHAEFAREPADWIVLAHHADDQAETLLHRLIRGTGVAGAAAMRQQEPGRRLWRPLLDWARSDLLSWAEAHSLCWIEDESNADERFFRNFLRHGILPALENRFPATSRNLARAAAHFSEASDLLDEVGAQDWAWVGAPQAGSRVRFRALSAARQRNALRAALRHSGLMAPDAARTVRLCEALAAEGAVRERLADKICCASQDRLWFEAESRALPVPCVWRGEAVLSWGAGVLCFEPDLAGEGIVRPAALFEFRLRAGGERLSLGPGRPRRSVRHLCQEAGIPAWWRDELPLLWRDGELVWVGGVGAESPLPGLRIFWTGPDGLARA</sequence>
<feature type="binding site" evidence="8">
    <location>
        <begin position="30"/>
        <end position="35"/>
    </location>
    <ligand>
        <name>ATP</name>
        <dbReference type="ChEBI" id="CHEBI:30616"/>
    </ligand>
</feature>
<dbReference type="HAMAP" id="MF_01161">
    <property type="entry name" value="tRNA_Ile_lys_synt"/>
    <property type="match status" value="1"/>
</dbReference>
<keyword evidence="11" id="KW-1185">Reference proteome</keyword>
<dbReference type="Gene3D" id="3.40.50.620">
    <property type="entry name" value="HUPs"/>
    <property type="match status" value="1"/>
</dbReference>
<accession>A0ABV2CRA1</accession>
<dbReference type="InterPro" id="IPR012796">
    <property type="entry name" value="Lysidine-tRNA-synth_C"/>
</dbReference>
<dbReference type="SUPFAM" id="SSF52402">
    <property type="entry name" value="Adenine nucleotide alpha hydrolases-like"/>
    <property type="match status" value="1"/>
</dbReference>
<dbReference type="Pfam" id="PF09179">
    <property type="entry name" value="TilS"/>
    <property type="match status" value="1"/>
</dbReference>
<dbReference type="GO" id="GO:0032267">
    <property type="term" value="F:tRNA(Ile)-lysidine synthase activity"/>
    <property type="evidence" value="ECO:0007669"/>
    <property type="project" value="UniProtKB-EC"/>
</dbReference>
<dbReference type="EMBL" id="JBEWLZ010000005">
    <property type="protein sequence ID" value="MET1490447.1"/>
    <property type="molecule type" value="Genomic_DNA"/>
</dbReference>
<keyword evidence="4 8" id="KW-0819">tRNA processing</keyword>
<comment type="domain">
    <text evidence="8">The N-terminal region contains the highly conserved SGGXDS motif, predicted to be a P-loop motif involved in ATP binding.</text>
</comment>
<name>A0ABV2CRA1_9RHOO</name>
<dbReference type="RefSeq" id="WP_345928985.1">
    <property type="nucleotide sequence ID" value="NZ_JBDIVF010000008.1"/>
</dbReference>
<comment type="catalytic activity">
    <reaction evidence="7 8">
        <text>cytidine(34) in tRNA(Ile2) + L-lysine + ATP = lysidine(34) in tRNA(Ile2) + AMP + diphosphate + H(+)</text>
        <dbReference type="Rhea" id="RHEA:43744"/>
        <dbReference type="Rhea" id="RHEA-COMP:10625"/>
        <dbReference type="Rhea" id="RHEA-COMP:10670"/>
        <dbReference type="ChEBI" id="CHEBI:15378"/>
        <dbReference type="ChEBI" id="CHEBI:30616"/>
        <dbReference type="ChEBI" id="CHEBI:32551"/>
        <dbReference type="ChEBI" id="CHEBI:33019"/>
        <dbReference type="ChEBI" id="CHEBI:82748"/>
        <dbReference type="ChEBI" id="CHEBI:83665"/>
        <dbReference type="ChEBI" id="CHEBI:456215"/>
        <dbReference type="EC" id="6.3.4.19"/>
    </reaction>
</comment>
<dbReference type="InterPro" id="IPR015262">
    <property type="entry name" value="tRNA_Ile_lys_synt_subst-bd"/>
</dbReference>
<dbReference type="CDD" id="cd01992">
    <property type="entry name" value="TilS_N"/>
    <property type="match status" value="1"/>
</dbReference>
<comment type="subcellular location">
    <subcellularLocation>
        <location evidence="1 8">Cytoplasm</location>
    </subcellularLocation>
</comment>
<evidence type="ECO:0000259" key="9">
    <source>
        <dbReference type="SMART" id="SM00977"/>
    </source>
</evidence>
<dbReference type="Pfam" id="PF11734">
    <property type="entry name" value="TilS_C"/>
    <property type="match status" value="1"/>
</dbReference>
<evidence type="ECO:0000313" key="10">
    <source>
        <dbReference type="EMBL" id="MET1490447.1"/>
    </source>
</evidence>
<evidence type="ECO:0000256" key="4">
    <source>
        <dbReference type="ARBA" id="ARBA00022694"/>
    </source>
</evidence>
<feature type="domain" description="Lysidine-tRNA(Ile) synthetase C-terminal" evidence="9">
    <location>
        <begin position="355"/>
        <end position="422"/>
    </location>
</feature>